<sequence>MDLGRVNFSLVSCELSKVALPVKSNGVEVNADDNRQYIEARAAEWQAKEKIVMRVVREMSAWINAAKCYASPGQEQVLAILLLQYNNKVEQLSREVDAITQQLKNNPSKVDKRRYLNERIRKNCLLTQLINKRIKIKTYDHPGLDIVGLEHAFIYTSPRFFYSLNKIITSLGQFKTFLAAVEMEAGFFSGPLNTLIVQMEKLKSEWQSMVEKSCQSNKTIQQKMPGAYFKKYDSYLQKASGSIDLLYRHSKALNDFKEYNSLCFELSRTKENYHNVRQLRDKSPHLRTLKSKLLNDYLLADAKLVEQNEKWQKNLEEPGLIASLVAKPSYMVSRRGKQLLQC</sequence>
<dbReference type="Proteomes" id="UP000585363">
    <property type="component" value="Unassembled WGS sequence"/>
</dbReference>
<comment type="caution">
    <text evidence="1">The sequence shown here is derived from an EMBL/GenBank/DDBJ whole genome shotgun (WGS) entry which is preliminary data.</text>
</comment>
<evidence type="ECO:0000313" key="2">
    <source>
        <dbReference type="Proteomes" id="UP000585363"/>
    </source>
</evidence>
<organism evidence="1 2">
    <name type="scientific">Rouxiella aceris</name>
    <dbReference type="NCBI Taxonomy" id="2703884"/>
    <lineage>
        <taxon>Bacteria</taxon>
        <taxon>Pseudomonadati</taxon>
        <taxon>Pseudomonadota</taxon>
        <taxon>Gammaproteobacteria</taxon>
        <taxon>Enterobacterales</taxon>
        <taxon>Yersiniaceae</taxon>
        <taxon>Rouxiella</taxon>
    </lineage>
</organism>
<keyword evidence="2" id="KW-1185">Reference proteome</keyword>
<dbReference type="RefSeq" id="WP_169403088.1">
    <property type="nucleotide sequence ID" value="NZ_JAADJU010000005.1"/>
</dbReference>
<reference evidence="1 2" key="2">
    <citation type="submission" date="2020-06" db="EMBL/GenBank/DDBJ databases">
        <title>Polyphasic characterization of a Rahnella strain isolated from tree sap.</title>
        <authorList>
            <person name="Kim I.S."/>
        </authorList>
    </citation>
    <scope>NUCLEOTIDE SEQUENCE [LARGE SCALE GENOMIC DNA]</scope>
    <source>
        <strain evidence="1 2">SAP-1</strain>
    </source>
</reference>
<dbReference type="AlphaFoldDB" id="A0A848MJF4"/>
<proteinExistence type="predicted"/>
<protein>
    <submittedName>
        <fullName evidence="1">Uncharacterized protein</fullName>
    </submittedName>
</protein>
<evidence type="ECO:0000313" key="1">
    <source>
        <dbReference type="EMBL" id="NMP27373.1"/>
    </source>
</evidence>
<gene>
    <name evidence="1" type="ORF">GW590_10890</name>
</gene>
<dbReference type="EMBL" id="JAADJU010000005">
    <property type="protein sequence ID" value="NMP27373.1"/>
    <property type="molecule type" value="Genomic_DNA"/>
</dbReference>
<reference evidence="1 2" key="1">
    <citation type="submission" date="2020-01" db="EMBL/GenBank/DDBJ databases">
        <authorList>
            <person name="Lee S.D."/>
        </authorList>
    </citation>
    <scope>NUCLEOTIDE SEQUENCE [LARGE SCALE GENOMIC DNA]</scope>
    <source>
        <strain evidence="1 2">SAP-1</strain>
    </source>
</reference>
<accession>A0A848MJF4</accession>
<name>A0A848MJF4_9GAMM</name>